<dbReference type="Proteomes" id="UP000533017">
    <property type="component" value="Unassembled WGS sequence"/>
</dbReference>
<sequence>MSSVGGTGSPRVRRRLTHPLAPGAVLAVAALTVPALTWWWAFATAPVLLAWVVLALAAGYSISGSV</sequence>
<dbReference type="EMBL" id="FOOI01000002">
    <property type="protein sequence ID" value="SFF81150.1"/>
    <property type="molecule type" value="Genomic_DNA"/>
</dbReference>
<keyword evidence="5" id="KW-1185">Reference proteome</keyword>
<dbReference type="AlphaFoldDB" id="A0A1I2LRR3"/>
<evidence type="ECO:0000256" key="1">
    <source>
        <dbReference type="SAM" id="Phobius"/>
    </source>
</evidence>
<dbReference type="RefSeq" id="WP_092881282.1">
    <property type="nucleotide sequence ID" value="NZ_FOOI01000002.1"/>
</dbReference>
<accession>A0A1I2LRR3</accession>
<keyword evidence="1" id="KW-0472">Membrane</keyword>
<dbReference type="EMBL" id="JACBZA010000001">
    <property type="protein sequence ID" value="NYH81388.1"/>
    <property type="molecule type" value="Genomic_DNA"/>
</dbReference>
<evidence type="ECO:0000313" key="5">
    <source>
        <dbReference type="Proteomes" id="UP000533017"/>
    </source>
</evidence>
<name>A0A1I2LRR3_9ACTN</name>
<gene>
    <name evidence="2" type="ORF">FHR37_000239</name>
    <name evidence="3" type="ORF">SAMN05421678_102247</name>
</gene>
<evidence type="ECO:0000313" key="3">
    <source>
        <dbReference type="EMBL" id="SFF81150.1"/>
    </source>
</evidence>
<feature type="transmembrane region" description="Helical" evidence="1">
    <location>
        <begin position="20"/>
        <end position="41"/>
    </location>
</feature>
<keyword evidence="1" id="KW-0812">Transmembrane</keyword>
<evidence type="ECO:0000313" key="2">
    <source>
        <dbReference type="EMBL" id="NYH81388.1"/>
    </source>
</evidence>
<organism evidence="3 4">
    <name type="scientific">Actinopolymorpha cephalotaxi</name>
    <dbReference type="NCBI Taxonomy" id="504797"/>
    <lineage>
        <taxon>Bacteria</taxon>
        <taxon>Bacillati</taxon>
        <taxon>Actinomycetota</taxon>
        <taxon>Actinomycetes</taxon>
        <taxon>Propionibacteriales</taxon>
        <taxon>Actinopolymorphaceae</taxon>
        <taxon>Actinopolymorpha</taxon>
    </lineage>
</organism>
<evidence type="ECO:0000313" key="4">
    <source>
        <dbReference type="Proteomes" id="UP000199052"/>
    </source>
</evidence>
<keyword evidence="1" id="KW-1133">Transmembrane helix</keyword>
<proteinExistence type="predicted"/>
<feature type="transmembrane region" description="Helical" evidence="1">
    <location>
        <begin position="47"/>
        <end position="63"/>
    </location>
</feature>
<reference evidence="3 4" key="1">
    <citation type="submission" date="2016-10" db="EMBL/GenBank/DDBJ databases">
        <authorList>
            <person name="de Groot N.N."/>
        </authorList>
    </citation>
    <scope>NUCLEOTIDE SEQUENCE [LARGE SCALE GENOMIC DNA]</scope>
    <source>
        <strain evidence="3 4">CPCC 202808</strain>
    </source>
</reference>
<dbReference type="Proteomes" id="UP000199052">
    <property type="component" value="Unassembled WGS sequence"/>
</dbReference>
<reference evidence="2 5" key="2">
    <citation type="submission" date="2020-07" db="EMBL/GenBank/DDBJ databases">
        <title>Sequencing the genomes of 1000 actinobacteria strains.</title>
        <authorList>
            <person name="Klenk H.-P."/>
        </authorList>
    </citation>
    <scope>NUCLEOTIDE SEQUENCE [LARGE SCALE GENOMIC DNA]</scope>
    <source>
        <strain evidence="2 5">DSM 45117</strain>
    </source>
</reference>
<dbReference type="STRING" id="504797.SAMN05421678_102247"/>
<protein>
    <submittedName>
        <fullName evidence="3">Uncharacterized protein</fullName>
    </submittedName>
</protein>